<dbReference type="Pfam" id="PF14263">
    <property type="entry name" value="DUF4354"/>
    <property type="match status" value="1"/>
</dbReference>
<reference evidence="2 3" key="1">
    <citation type="journal article" date="2022" name="J Glob Antimicrob Resist">
        <title>First complete genome of a multidrug resistant strain of the novel human pathogen Kalamiella piersonii (GABEKP28) identified in human saliva.</title>
        <authorList>
            <person name="McDonagh F."/>
            <person name="Singh N.K."/>
            <person name="Venkateswaran K."/>
            <person name="Lonappan A.M."/>
            <person name="Hallahan B."/>
            <person name="Tuohy A."/>
            <person name="Burke L."/>
            <person name="Kovarova A."/>
            <person name="Miliotis G."/>
        </authorList>
    </citation>
    <scope>NUCLEOTIDE SEQUENCE [LARGE SCALE GENOMIC DNA]</scope>
    <source>
        <strain evidence="2 3">GABEKP28</strain>
    </source>
</reference>
<dbReference type="EMBL" id="CP104758">
    <property type="protein sequence ID" value="WBG92560.1"/>
    <property type="molecule type" value="Genomic_DNA"/>
</dbReference>
<dbReference type="Proteomes" id="UP001211544">
    <property type="component" value="Chromosome"/>
</dbReference>
<feature type="signal peptide" evidence="1">
    <location>
        <begin position="1"/>
        <end position="22"/>
    </location>
</feature>
<dbReference type="KEGG" id="kpie:N5580_08625"/>
<dbReference type="InterPro" id="IPR025581">
    <property type="entry name" value="DUF4354"/>
</dbReference>
<proteinExistence type="predicted"/>
<organism evidence="2 3">
    <name type="scientific">Pantoea piersonii</name>
    <dbReference type="NCBI Taxonomy" id="2364647"/>
    <lineage>
        <taxon>Bacteria</taxon>
        <taxon>Pseudomonadati</taxon>
        <taxon>Pseudomonadota</taxon>
        <taxon>Gammaproteobacteria</taxon>
        <taxon>Enterobacterales</taxon>
        <taxon>Erwiniaceae</taxon>
        <taxon>Pantoea</taxon>
    </lineage>
</organism>
<keyword evidence="3" id="KW-1185">Reference proteome</keyword>
<protein>
    <submittedName>
        <fullName evidence="2">DUF4354 family protein</fullName>
    </submittedName>
</protein>
<dbReference type="Gene3D" id="2.60.40.4110">
    <property type="entry name" value="Protein of unknown function DUF4354"/>
    <property type="match status" value="1"/>
</dbReference>
<name>A0AAJ5QMB5_9GAMM</name>
<sequence length="139" mass="15349">MLKTTKAMLLSLTMLAAGSAVASESTPDLTVFASKDAQGSVWNSRTDQPEYQVTYKVTINNMSKEAYTPDKGKKMCFFLFNSQGRQVKNYGIQYELYAPYKAMESRNGIVMFTSHDASLFDLPFVKLGLGDTCLTAAAK</sequence>
<evidence type="ECO:0000313" key="2">
    <source>
        <dbReference type="EMBL" id="WBG92560.1"/>
    </source>
</evidence>
<evidence type="ECO:0000313" key="3">
    <source>
        <dbReference type="Proteomes" id="UP001211544"/>
    </source>
</evidence>
<dbReference type="RefSeq" id="WP_269950251.1">
    <property type="nucleotide sequence ID" value="NZ_CP104758.1"/>
</dbReference>
<gene>
    <name evidence="2" type="ORF">N5580_08625</name>
</gene>
<dbReference type="AlphaFoldDB" id="A0AAJ5QMB5"/>
<keyword evidence="1" id="KW-0732">Signal</keyword>
<evidence type="ECO:0000256" key="1">
    <source>
        <dbReference type="SAM" id="SignalP"/>
    </source>
</evidence>
<accession>A0AAJ5QMB5</accession>
<feature type="chain" id="PRO_5042492118" evidence="1">
    <location>
        <begin position="23"/>
        <end position="139"/>
    </location>
</feature>